<dbReference type="PIRSF" id="PIRSF003085">
    <property type="entry name" value="CMAS"/>
    <property type="match status" value="1"/>
</dbReference>
<keyword evidence="5" id="KW-0443">Lipid metabolism</keyword>
<accession>A0A1H8K4H4</accession>
<dbReference type="GO" id="GO:0008610">
    <property type="term" value="P:lipid biosynthetic process"/>
    <property type="evidence" value="ECO:0007669"/>
    <property type="project" value="InterPro"/>
</dbReference>
<dbReference type="PANTHER" id="PTHR43667:SF1">
    <property type="entry name" value="CYCLOPROPANE-FATTY-ACYL-PHOSPHOLIPID SYNTHASE"/>
    <property type="match status" value="1"/>
</dbReference>
<dbReference type="InterPro" id="IPR029063">
    <property type="entry name" value="SAM-dependent_MTases_sf"/>
</dbReference>
<dbReference type="EMBL" id="FODF01000022">
    <property type="protein sequence ID" value="SEN87939.1"/>
    <property type="molecule type" value="Genomic_DNA"/>
</dbReference>
<feature type="active site" evidence="6">
    <location>
        <position position="365"/>
    </location>
</feature>
<evidence type="ECO:0000256" key="2">
    <source>
        <dbReference type="ARBA" id="ARBA00022603"/>
    </source>
</evidence>
<evidence type="ECO:0000256" key="5">
    <source>
        <dbReference type="ARBA" id="ARBA00023098"/>
    </source>
</evidence>
<sequence>MDVKVKLYKQILKNSFTVPVRIKYWNGEETITGDGGEPIAEVRIKESLKINPLKDDITLSLAEAYMDGKIEVDGSLQELMVSAFSNSESFVENKKYKILKLVNNHNKNISKEDIHRHYDIGNDFYAYWLDKSMTYSCAYFKKEGESLEEAQMNKIHHVLNKLRLKKGEELLDIGCGWGNLIITAAKEYGVKATGCTLSIEQFNHIKNRIKNENIEDMVEVKLIDYRDESKTGKQYDKISSIGMFEHVGKNNIGEYMNCVDKLLKSQGFALIHGISGQRDIDDDTCGYNSFLNKYIFPGGYIPSVAELIIPANKKGLKLIDLESLRRHYQLTLEEWHNRFKEHWDEIKLTKDDRFMRMWDIYLQSCAAVFESGQLDVCQYLFEKGTDNSRPLERNYMV</sequence>
<reference evidence="8 9" key="1">
    <citation type="submission" date="2016-10" db="EMBL/GenBank/DDBJ databases">
        <authorList>
            <person name="de Groot N.N."/>
        </authorList>
    </citation>
    <scope>NUCLEOTIDE SEQUENCE [LARGE SCALE GENOMIC DNA]</scope>
    <source>
        <strain evidence="8 9">Calf135</strain>
    </source>
</reference>
<gene>
    <name evidence="8" type="ORF">SAMN05216454_12215</name>
</gene>
<keyword evidence="2" id="KW-0489">Methyltransferase</keyword>
<evidence type="ECO:0000313" key="8">
    <source>
        <dbReference type="EMBL" id="SEN87939.1"/>
    </source>
</evidence>
<keyword evidence="4" id="KW-0949">S-adenosyl-L-methionine</keyword>
<name>A0A1H8K4H4_9FIRM</name>
<evidence type="ECO:0000256" key="3">
    <source>
        <dbReference type="ARBA" id="ARBA00022679"/>
    </source>
</evidence>
<keyword evidence="9" id="KW-1185">Reference proteome</keyword>
<evidence type="ECO:0000256" key="6">
    <source>
        <dbReference type="PIRSR" id="PIRSR003085-1"/>
    </source>
</evidence>
<dbReference type="Pfam" id="PF02353">
    <property type="entry name" value="CMAS"/>
    <property type="match status" value="1"/>
</dbReference>
<evidence type="ECO:0000313" key="9">
    <source>
        <dbReference type="Proteomes" id="UP000199512"/>
    </source>
</evidence>
<dbReference type="Pfam" id="PF25371">
    <property type="entry name" value="DUF7884"/>
    <property type="match status" value="1"/>
</dbReference>
<dbReference type="SUPFAM" id="SSF53335">
    <property type="entry name" value="S-adenosyl-L-methionine-dependent methyltransferases"/>
    <property type="match status" value="1"/>
</dbReference>
<dbReference type="InterPro" id="IPR050723">
    <property type="entry name" value="CFA/CMAS"/>
</dbReference>
<dbReference type="STRING" id="215200.SAMN05216454_12215"/>
<dbReference type="Proteomes" id="UP000199512">
    <property type="component" value="Unassembled WGS sequence"/>
</dbReference>
<dbReference type="RefSeq" id="WP_091976075.1">
    <property type="nucleotide sequence ID" value="NZ_CAUWDX010000003.1"/>
</dbReference>
<dbReference type="GO" id="GO:0032259">
    <property type="term" value="P:methylation"/>
    <property type="evidence" value="ECO:0007669"/>
    <property type="project" value="UniProtKB-KW"/>
</dbReference>
<dbReference type="GO" id="GO:0008168">
    <property type="term" value="F:methyltransferase activity"/>
    <property type="evidence" value="ECO:0007669"/>
    <property type="project" value="UniProtKB-KW"/>
</dbReference>
<proteinExistence type="inferred from homology"/>
<protein>
    <submittedName>
        <fullName evidence="8">Cyclopropane-fatty-acyl-phospholipid synthase</fullName>
    </submittedName>
</protein>
<dbReference type="InterPro" id="IPR003333">
    <property type="entry name" value="CMAS"/>
</dbReference>
<comment type="similarity">
    <text evidence="1">Belongs to the CFA/CMAS family.</text>
</comment>
<evidence type="ECO:0000256" key="1">
    <source>
        <dbReference type="ARBA" id="ARBA00010815"/>
    </source>
</evidence>
<feature type="domain" description="DUF7884" evidence="7">
    <location>
        <begin position="7"/>
        <end position="95"/>
    </location>
</feature>
<dbReference type="Gene3D" id="3.40.50.150">
    <property type="entry name" value="Vaccinia Virus protein VP39"/>
    <property type="match status" value="1"/>
</dbReference>
<dbReference type="InterPro" id="IPR057206">
    <property type="entry name" value="DUF7884"/>
</dbReference>
<dbReference type="CDD" id="cd02440">
    <property type="entry name" value="AdoMet_MTases"/>
    <property type="match status" value="1"/>
</dbReference>
<evidence type="ECO:0000259" key="7">
    <source>
        <dbReference type="Pfam" id="PF25371"/>
    </source>
</evidence>
<evidence type="ECO:0000256" key="4">
    <source>
        <dbReference type="ARBA" id="ARBA00022691"/>
    </source>
</evidence>
<dbReference type="PANTHER" id="PTHR43667">
    <property type="entry name" value="CYCLOPROPANE-FATTY-ACYL-PHOSPHOLIPID SYNTHASE"/>
    <property type="match status" value="1"/>
</dbReference>
<keyword evidence="3" id="KW-0808">Transferase</keyword>
<dbReference type="AlphaFoldDB" id="A0A1H8K4H4"/>
<dbReference type="OrthoDB" id="9782855at2"/>
<organism evidence="8 9">
    <name type="scientific">Peptostreptococcus russellii</name>
    <dbReference type="NCBI Taxonomy" id="215200"/>
    <lineage>
        <taxon>Bacteria</taxon>
        <taxon>Bacillati</taxon>
        <taxon>Bacillota</taxon>
        <taxon>Clostridia</taxon>
        <taxon>Peptostreptococcales</taxon>
        <taxon>Peptostreptococcaceae</taxon>
        <taxon>Peptostreptococcus</taxon>
    </lineage>
</organism>